<sequence>MSKDSSKTTRNDRTRKVRPTMQLYCPRMLRTAAVGRKVDSREKNANTEQSAKSVNTVKGYVNLNSHVGSRQRNSNCSLNGGTYKAEENSNKSLRKSSNSINNLYDHLADNFGSPKRRPGRRKYSSSNNCYSSESLCEGCSTDNEIYLCNGPASSQFGSKVSSRNQKEIFDLNSSPPGGLLYADGIGLSRTSFDRRSPLNRQRDWSFRSNQSEDFKHCRHRNNKNSCIDRTSNIPQDNNQDAGRNEILTNKSKAVSKHISFQDLYASLDSIDLASFDWSSEVEAEERRKKEREEQERTTEKHPPQTNPSGSQNKRSRRGLESLSKFQNRSGASNGSNGFSRLYSRNIKDPSVGRGRRFTNLPRQRNDSFTSQTSSIAESIEEQRDIEGGSGERTPTNDDRKTTLNFSTQDNGNKVETCYLDVNRVPRSGDSTTNCTHRGGHENRGRNKRGNRWKMRKQHNLGETEVVVSHRSATSQYTQNNTRTSNRDSDLNVPASNILKATSSAPIKGIRGLKKVELRNFRDGEKYSDVPSASVGSATLLTEVSNESSLGRTKSNRFRRELPPTEWPIHLEISCKEGPQIQILNDTINRLIDRITEFADLSAGEEILVASESLSRLYLSIVTRNISYTYTMNLEQHLWKQCFYTSIEALRAASNSTGNSSRIFRSNLSKLIQQGLAFYALLLNKYEVAFGFIIDDYLYWPSNLPLDDFVGCILTGSAIHEATDHIIKVALLSVQRLAVSVGDLHRYSSMVSGIKDYSHARVWYQKAAQLAAGNGRSYNQLALLAVYESKWIDVIFYYVRALAARYPFETARQPLFTAFNHVQKKVSEFEIEFNARVGDTATREAEAAAVRADRPQEIWIAQDGKLSSRNYADITDHRAIHALRSVSTVELFRRAVPYLLHTAGLLITKIGMEEYDSISERALFQLSQLISRDECPLSSLHLVQLCTLFLYAVHSLTLKNSEPGTCSLQQQQAVQMVLSLFGVILKPVYDLLSDLSEILNGSVRLPSKARRVLPAVFVISEWLSMPSVNRLYRSMPSLESIQTSLIEVDTWKLFADIANTLVNAESKGILSRTVTQSDGKSEEYVEIILPEAVFLASFIDVFTVLPKSLRMLSLENIDLHNNLSLLALHARLSSLLSTAEYLDGSELPCFGFDEYLRCFAATRCTSPVTVQSMETRKSIANFDRQFDNLEFAHEAMEQDLSHFSDEYKHYRQTVRENQIKQKLLERETMGNRVIIEVRPKYLVPDTNTFIDHLASIKKIVESHRFTVLVPTTVFSELENLSRLSPSPKPAVGALDDFQDYWVGERAKEAVAYLKDLVGKQVPQIYTITSKGNLLTSLMFATEETCASGELKAVNDDFILSSCVNFAKTRAKPPNAIATAQSPSVSIMDTEQLTKLYRSVVLLTEDRALNIKAICENIPCRTVPSFMKWASLR</sequence>
<dbReference type="Pfam" id="PF10374">
    <property type="entry name" value="EST1"/>
    <property type="match status" value="1"/>
</dbReference>
<dbReference type="GO" id="GO:0005697">
    <property type="term" value="C:telomerase holoenzyme complex"/>
    <property type="evidence" value="ECO:0007669"/>
    <property type="project" value="TreeGrafter"/>
</dbReference>
<evidence type="ECO:0000256" key="5">
    <source>
        <dbReference type="ARBA" id="ARBA00023242"/>
    </source>
</evidence>
<dbReference type="SUPFAM" id="SSF48452">
    <property type="entry name" value="TPR-like"/>
    <property type="match status" value="1"/>
</dbReference>
<dbReference type="GO" id="GO:0000184">
    <property type="term" value="P:nuclear-transcribed mRNA catabolic process, nonsense-mediated decay"/>
    <property type="evidence" value="ECO:0007669"/>
    <property type="project" value="UniProtKB-KW"/>
</dbReference>
<evidence type="ECO:0000256" key="2">
    <source>
        <dbReference type="ARBA" id="ARBA00004496"/>
    </source>
</evidence>
<keyword evidence="4" id="KW-0866">Nonsense-mediated mRNA decay</keyword>
<feature type="compositionally biased region" description="Polar residues" evidence="6">
    <location>
        <begin position="470"/>
        <end position="483"/>
    </location>
</feature>
<dbReference type="CDD" id="cd09885">
    <property type="entry name" value="PIN_Smg6-like"/>
    <property type="match status" value="1"/>
</dbReference>
<dbReference type="InterPro" id="IPR018834">
    <property type="entry name" value="DNA/RNA-bd_Est1-type"/>
</dbReference>
<feature type="region of interest" description="Disordered" evidence="6">
    <location>
        <begin position="428"/>
        <end position="491"/>
    </location>
</feature>
<feature type="region of interest" description="Disordered" evidence="6">
    <location>
        <begin position="281"/>
        <end position="407"/>
    </location>
</feature>
<dbReference type="PANTHER" id="PTHR15696">
    <property type="entry name" value="SMG-7 SUPPRESSOR WITH MORPHOLOGICAL EFFECT ON GENITALIA PROTEIN 7"/>
    <property type="match status" value="1"/>
</dbReference>
<dbReference type="InterPro" id="IPR011990">
    <property type="entry name" value="TPR-like_helical_dom_sf"/>
</dbReference>
<evidence type="ECO:0000256" key="4">
    <source>
        <dbReference type="ARBA" id="ARBA00023161"/>
    </source>
</evidence>
<dbReference type="GO" id="GO:0005737">
    <property type="term" value="C:cytoplasm"/>
    <property type="evidence" value="ECO:0007669"/>
    <property type="project" value="UniProtKB-SubCell"/>
</dbReference>
<feature type="compositionally biased region" description="Polar residues" evidence="6">
    <location>
        <begin position="360"/>
        <end position="376"/>
    </location>
</feature>
<dbReference type="WBParaSite" id="mrna-Wban_03674">
    <property type="protein sequence ID" value="mrna-Wban_03674"/>
    <property type="gene ID" value="Wban_03674"/>
</dbReference>
<evidence type="ECO:0000259" key="7">
    <source>
        <dbReference type="SMART" id="SM00670"/>
    </source>
</evidence>
<dbReference type="Gene3D" id="1.25.40.10">
    <property type="entry name" value="Tetratricopeptide repeat domain"/>
    <property type="match status" value="1"/>
</dbReference>
<dbReference type="Pfam" id="PF13638">
    <property type="entry name" value="PIN_4"/>
    <property type="match status" value="1"/>
</dbReference>
<dbReference type="PANTHER" id="PTHR15696:SF0">
    <property type="entry name" value="TELOMERASE-BINDING PROTEIN EST1A"/>
    <property type="match status" value="1"/>
</dbReference>
<proteinExistence type="predicted"/>
<dbReference type="InterPro" id="IPR019458">
    <property type="entry name" value="Est1-like_N"/>
</dbReference>
<dbReference type="GO" id="GO:0042162">
    <property type="term" value="F:telomeric DNA binding"/>
    <property type="evidence" value="ECO:0007669"/>
    <property type="project" value="TreeGrafter"/>
</dbReference>
<evidence type="ECO:0000256" key="6">
    <source>
        <dbReference type="SAM" id="MobiDB-lite"/>
    </source>
</evidence>
<dbReference type="InterPro" id="IPR002716">
    <property type="entry name" value="PIN_dom"/>
</dbReference>
<feature type="region of interest" description="Disordered" evidence="6">
    <location>
        <begin position="67"/>
        <end position="94"/>
    </location>
</feature>
<feature type="compositionally biased region" description="Polar residues" evidence="6">
    <location>
        <begin position="67"/>
        <end position="80"/>
    </location>
</feature>
<feature type="domain" description="PIN" evidence="7">
    <location>
        <begin position="1239"/>
        <end position="1409"/>
    </location>
</feature>
<feature type="compositionally biased region" description="Basic and acidic residues" evidence="6">
    <location>
        <begin position="284"/>
        <end position="302"/>
    </location>
</feature>
<dbReference type="Gene3D" id="3.40.50.1010">
    <property type="entry name" value="5'-nuclease"/>
    <property type="match status" value="1"/>
</dbReference>
<accession>A0AAF5PP95</accession>
<dbReference type="Pfam" id="PF10373">
    <property type="entry name" value="EST1_DNA_bind"/>
    <property type="match status" value="1"/>
</dbReference>
<comment type="subcellular location">
    <subcellularLocation>
        <location evidence="2">Cytoplasm</location>
    </subcellularLocation>
    <subcellularLocation>
        <location evidence="1">Nucleus</location>
    </subcellularLocation>
</comment>
<reference evidence="9" key="3">
    <citation type="submission" date="2024-02" db="UniProtKB">
        <authorList>
            <consortium name="WormBaseParasite"/>
        </authorList>
    </citation>
    <scope>IDENTIFICATION</scope>
    <source>
        <strain evidence="9">pt0022</strain>
    </source>
</reference>
<organism evidence="8 9">
    <name type="scientific">Wuchereria bancrofti</name>
    <dbReference type="NCBI Taxonomy" id="6293"/>
    <lineage>
        <taxon>Eukaryota</taxon>
        <taxon>Metazoa</taxon>
        <taxon>Ecdysozoa</taxon>
        <taxon>Nematoda</taxon>
        <taxon>Chromadorea</taxon>
        <taxon>Rhabditida</taxon>
        <taxon>Spirurina</taxon>
        <taxon>Spiruromorpha</taxon>
        <taxon>Filarioidea</taxon>
        <taxon>Onchocercidae</taxon>
        <taxon>Wuchereria</taxon>
    </lineage>
</organism>
<name>A0AAF5PP95_WUCBA</name>
<reference evidence="8" key="1">
    <citation type="submission" date="2015-03" db="EMBL/GenBank/DDBJ databases">
        <title>Wuchereria bancrofti Genome Sequencing Papua New Guinea Strain.</title>
        <authorList>
            <person name="Small S.T."/>
            <person name="Serre D."/>
            <person name="Zimmerman P.A."/>
        </authorList>
    </citation>
    <scope>NUCLEOTIDE SEQUENCE [LARGE SCALE GENOMIC DNA]</scope>
    <source>
        <strain evidence="8">pt0022</strain>
    </source>
</reference>
<protein>
    <submittedName>
        <fullName evidence="9">PINc domain-containing protein</fullName>
    </submittedName>
</protein>
<dbReference type="GO" id="GO:0070034">
    <property type="term" value="F:telomerase RNA binding"/>
    <property type="evidence" value="ECO:0007669"/>
    <property type="project" value="TreeGrafter"/>
</dbReference>
<feature type="compositionally biased region" description="Basic and acidic residues" evidence="6">
    <location>
        <begin position="36"/>
        <end position="45"/>
    </location>
</feature>
<dbReference type="InterPro" id="IPR045153">
    <property type="entry name" value="Est1/Ebs1-like"/>
</dbReference>
<evidence type="ECO:0000313" key="9">
    <source>
        <dbReference type="WBParaSite" id="mrna-Wban_03674"/>
    </source>
</evidence>
<dbReference type="SMART" id="SM00670">
    <property type="entry name" value="PINc"/>
    <property type="match status" value="1"/>
</dbReference>
<keyword evidence="3" id="KW-0963">Cytoplasm</keyword>
<evidence type="ECO:0000256" key="3">
    <source>
        <dbReference type="ARBA" id="ARBA00022490"/>
    </source>
</evidence>
<keyword evidence="5" id="KW-0539">Nucleus</keyword>
<evidence type="ECO:0000256" key="1">
    <source>
        <dbReference type="ARBA" id="ARBA00004123"/>
    </source>
</evidence>
<dbReference type="Proteomes" id="UP000093561">
    <property type="component" value="Unassembled WGS sequence"/>
</dbReference>
<feature type="compositionally biased region" description="Polar residues" evidence="6">
    <location>
        <begin position="323"/>
        <end position="338"/>
    </location>
</feature>
<evidence type="ECO:0000313" key="8">
    <source>
        <dbReference type="Proteomes" id="UP000093561"/>
    </source>
</evidence>
<reference evidence="8" key="2">
    <citation type="journal article" date="2016" name="Mol. Ecol.">
        <title>Population genomics of the filarial nematode parasite Wuchereria bancrofti from mosquitoes.</title>
        <authorList>
            <person name="Small S.T."/>
            <person name="Reimer L.J."/>
            <person name="Tisch D.J."/>
            <person name="King C.L."/>
            <person name="Christensen B.M."/>
            <person name="Siba P.M."/>
            <person name="Kazura J.W."/>
            <person name="Serre D."/>
            <person name="Zimmerman P.A."/>
        </authorList>
    </citation>
    <scope>NUCLEOTIDE SEQUENCE</scope>
    <source>
        <strain evidence="8">pt0022</strain>
    </source>
</reference>
<feature type="compositionally biased region" description="Basic residues" evidence="6">
    <location>
        <begin position="445"/>
        <end position="458"/>
    </location>
</feature>
<feature type="region of interest" description="Disordered" evidence="6">
    <location>
        <begin position="34"/>
        <end position="53"/>
    </location>
</feature>